<evidence type="ECO:0000256" key="12">
    <source>
        <dbReference type="ARBA" id="ARBA00022777"/>
    </source>
</evidence>
<feature type="active site" description="Proton acceptor" evidence="20">
    <location>
        <position position="76"/>
    </location>
</feature>
<keyword evidence="9 24" id="KW-0812">Transmembrane</keyword>
<dbReference type="HOGENOM" id="CLU_112343_3_0_6"/>
<keyword evidence="17 24" id="KW-0472">Membrane</keyword>
<feature type="transmembrane region" description="Helical" evidence="24">
    <location>
        <begin position="36"/>
        <end position="55"/>
    </location>
</feature>
<dbReference type="AlphaFoldDB" id="Q12R35"/>
<evidence type="ECO:0000256" key="22">
    <source>
        <dbReference type="PIRSR" id="PIRSR600829-3"/>
    </source>
</evidence>
<dbReference type="GO" id="GO:0005886">
    <property type="term" value="C:plasma membrane"/>
    <property type="evidence" value="ECO:0007669"/>
    <property type="project" value="UniProtKB-SubCell"/>
</dbReference>
<reference evidence="25 26" key="1">
    <citation type="submission" date="2006-03" db="EMBL/GenBank/DDBJ databases">
        <title>Complete sequence of Shewanella denitrificans OS217.</title>
        <authorList>
            <consortium name="US DOE Joint Genome Institute"/>
            <person name="Copeland A."/>
            <person name="Lucas S."/>
            <person name="Lapidus A."/>
            <person name="Barry K."/>
            <person name="Detter J.C."/>
            <person name="Glavina del Rio T."/>
            <person name="Hammon N."/>
            <person name="Israni S."/>
            <person name="Dalin E."/>
            <person name="Tice H."/>
            <person name="Pitluck S."/>
            <person name="Brettin T."/>
            <person name="Bruce D."/>
            <person name="Han C."/>
            <person name="Tapia R."/>
            <person name="Gilna P."/>
            <person name="Kiss H."/>
            <person name="Schmutz J."/>
            <person name="Larimer F."/>
            <person name="Land M."/>
            <person name="Hauser L."/>
            <person name="Kyrpides N."/>
            <person name="Lykidis A."/>
            <person name="Richardson P."/>
        </authorList>
    </citation>
    <scope>NUCLEOTIDE SEQUENCE [LARGE SCALE GENOMIC DNA]</scope>
    <source>
        <strain evidence="26">OS217 / ATCC BAA-1090 / DSM 15013</strain>
    </source>
</reference>
<feature type="binding site" evidence="21">
    <location>
        <position position="105"/>
    </location>
    <ligand>
        <name>substrate</name>
    </ligand>
</feature>
<dbReference type="OrthoDB" id="9796011at2"/>
<keyword evidence="18" id="KW-0594">Phospholipid biosynthesis</keyword>
<evidence type="ECO:0000256" key="23">
    <source>
        <dbReference type="PIRSR" id="PIRSR600829-4"/>
    </source>
</evidence>
<evidence type="ECO:0000256" key="3">
    <source>
        <dbReference type="ARBA" id="ARBA00012133"/>
    </source>
</evidence>
<feature type="binding site" evidence="22">
    <location>
        <begin position="101"/>
        <end position="102"/>
    </location>
    <ligand>
        <name>ATP</name>
        <dbReference type="ChEBI" id="CHEBI:30616"/>
    </ligand>
</feature>
<dbReference type="Gene3D" id="1.10.287.3610">
    <property type="match status" value="1"/>
</dbReference>
<dbReference type="KEGG" id="sdn:Sden_0801"/>
<dbReference type="eggNOG" id="COG0818">
    <property type="taxonomic scope" value="Bacteria"/>
</dbReference>
<keyword evidence="14 23" id="KW-0460">Magnesium</keyword>
<feature type="binding site" evidence="21">
    <location>
        <position position="16"/>
    </location>
    <ligand>
        <name>substrate</name>
    </ligand>
</feature>
<dbReference type="GO" id="GO:0006654">
    <property type="term" value="P:phosphatidic acid biosynthetic process"/>
    <property type="evidence" value="ECO:0007669"/>
    <property type="project" value="InterPro"/>
</dbReference>
<dbReference type="RefSeq" id="WP_011495256.1">
    <property type="nucleotide sequence ID" value="NC_007954.1"/>
</dbReference>
<protein>
    <recommendedName>
        <fullName evidence="4 24">Diacylglycerol kinase</fullName>
        <ecNumber evidence="3 24">2.7.1.107</ecNumber>
    </recommendedName>
</protein>
<evidence type="ECO:0000256" key="13">
    <source>
        <dbReference type="ARBA" id="ARBA00022840"/>
    </source>
</evidence>
<evidence type="ECO:0000256" key="5">
    <source>
        <dbReference type="ARBA" id="ARBA00022475"/>
    </source>
</evidence>
<dbReference type="GO" id="GO:0046872">
    <property type="term" value="F:metal ion binding"/>
    <property type="evidence" value="ECO:0007669"/>
    <property type="project" value="UniProtKB-KW"/>
</dbReference>
<evidence type="ECO:0000256" key="11">
    <source>
        <dbReference type="ARBA" id="ARBA00022741"/>
    </source>
</evidence>
<evidence type="ECO:0000256" key="1">
    <source>
        <dbReference type="ARBA" id="ARBA00004429"/>
    </source>
</evidence>
<evidence type="ECO:0000256" key="21">
    <source>
        <dbReference type="PIRSR" id="PIRSR600829-2"/>
    </source>
</evidence>
<dbReference type="Pfam" id="PF01219">
    <property type="entry name" value="DAGK_prokar"/>
    <property type="match status" value="1"/>
</dbReference>
<feature type="binding site" evidence="23">
    <location>
        <position position="83"/>
    </location>
    <ligand>
        <name>a divalent metal cation</name>
        <dbReference type="ChEBI" id="CHEBI:60240"/>
    </ligand>
</feature>
<keyword evidence="10 23" id="KW-0479">Metal-binding</keyword>
<feature type="binding site" evidence="22">
    <location>
        <position position="35"/>
    </location>
    <ligand>
        <name>ATP</name>
        <dbReference type="ChEBI" id="CHEBI:30616"/>
    </ligand>
</feature>
<keyword evidence="26" id="KW-1185">Reference proteome</keyword>
<keyword evidence="19 24" id="KW-1208">Phospholipid metabolism</keyword>
<evidence type="ECO:0000256" key="20">
    <source>
        <dbReference type="PIRSR" id="PIRSR600829-1"/>
    </source>
</evidence>
<keyword evidence="13 22" id="KW-0067">ATP-binding</keyword>
<comment type="cofactor">
    <cofactor evidence="23">
        <name>Mg(2+)</name>
        <dbReference type="ChEBI" id="CHEBI:18420"/>
    </cofactor>
    <text evidence="23">Mn(2+), Zn(2+), Cd(2+) and Co(2+) support activity to lesser extents.</text>
</comment>
<comment type="subcellular location">
    <subcellularLocation>
        <location evidence="1 24">Cell inner membrane</location>
        <topology evidence="1 24">Multi-pass membrane protein</topology>
    </subcellularLocation>
</comment>
<evidence type="ECO:0000256" key="8">
    <source>
        <dbReference type="ARBA" id="ARBA00022679"/>
    </source>
</evidence>
<evidence type="ECO:0000256" key="2">
    <source>
        <dbReference type="ARBA" id="ARBA00005967"/>
    </source>
</evidence>
<keyword evidence="5" id="KW-1003">Cell membrane</keyword>
<dbReference type="Proteomes" id="UP000001982">
    <property type="component" value="Chromosome"/>
</dbReference>
<evidence type="ECO:0000256" key="17">
    <source>
        <dbReference type="ARBA" id="ARBA00023136"/>
    </source>
</evidence>
<comment type="catalytic activity">
    <reaction evidence="24">
        <text>a 1,2-diacyl-sn-glycerol + ATP = a 1,2-diacyl-sn-glycero-3-phosphate + ADP + H(+)</text>
        <dbReference type="Rhea" id="RHEA:10272"/>
        <dbReference type="ChEBI" id="CHEBI:15378"/>
        <dbReference type="ChEBI" id="CHEBI:17815"/>
        <dbReference type="ChEBI" id="CHEBI:30616"/>
        <dbReference type="ChEBI" id="CHEBI:58608"/>
        <dbReference type="ChEBI" id="CHEBI:456216"/>
        <dbReference type="EC" id="2.7.1.107"/>
    </reaction>
</comment>
<evidence type="ECO:0000256" key="19">
    <source>
        <dbReference type="ARBA" id="ARBA00023264"/>
    </source>
</evidence>
<evidence type="ECO:0000256" key="16">
    <source>
        <dbReference type="ARBA" id="ARBA00023098"/>
    </source>
</evidence>
<keyword evidence="7 24" id="KW-0997">Cell inner membrane</keyword>
<dbReference type="InterPro" id="IPR033718">
    <property type="entry name" value="DAGK_prok"/>
</dbReference>
<dbReference type="InterPro" id="IPR036945">
    <property type="entry name" value="DAGK_sf"/>
</dbReference>
<name>Q12R35_SHEDO</name>
<evidence type="ECO:0000256" key="4">
    <source>
        <dbReference type="ARBA" id="ARBA00017575"/>
    </source>
</evidence>
<feature type="binding site" evidence="21">
    <location>
        <begin position="37"/>
        <end position="41"/>
    </location>
    <ligand>
        <name>substrate</name>
    </ligand>
</feature>
<gene>
    <name evidence="25" type="ordered locus">Sden_0801</name>
</gene>
<dbReference type="STRING" id="318161.Sden_0801"/>
<feature type="binding site" evidence="22">
    <location>
        <position position="83"/>
    </location>
    <ligand>
        <name>ATP</name>
        <dbReference type="ChEBI" id="CHEBI:30616"/>
    </ligand>
</feature>
<proteinExistence type="inferred from homology"/>
<feature type="binding site" evidence="21">
    <location>
        <position position="76"/>
    </location>
    <ligand>
        <name>substrate</name>
    </ligand>
</feature>
<keyword evidence="11 22" id="KW-0547">Nucleotide-binding</keyword>
<evidence type="ECO:0000256" key="10">
    <source>
        <dbReference type="ARBA" id="ARBA00022723"/>
    </source>
</evidence>
<dbReference type="GO" id="GO:0004143">
    <property type="term" value="F:ATP-dependent diacylglycerol kinase activity"/>
    <property type="evidence" value="ECO:0007669"/>
    <property type="project" value="UniProtKB-EC"/>
</dbReference>
<keyword evidence="16 24" id="KW-0443">Lipid metabolism</keyword>
<comment type="similarity">
    <text evidence="2 24">Belongs to the bacterial diacylglycerol kinase family.</text>
</comment>
<keyword evidence="8 24" id="KW-0808">Transferase</keyword>
<dbReference type="InterPro" id="IPR000829">
    <property type="entry name" value="DAGK"/>
</dbReference>
<sequence length="124" mass="13645">MAPSETVLAKRTGITRILYTCVHSFNGLKWMFKNEAAFQQELALFIPLSMLAFYLDISLSHSLILVASLLFVLFAELVNTAIEVVIDRISLARHPLSGLAKDIGSSLVLISMLIATAIWLALLV</sequence>
<dbReference type="EC" id="2.7.1.107" evidence="3 24"/>
<feature type="binding site" evidence="23">
    <location>
        <position position="35"/>
    </location>
    <ligand>
        <name>a divalent metal cation</name>
        <dbReference type="ChEBI" id="CHEBI:60240"/>
    </ligand>
</feature>
<dbReference type="PANTHER" id="PTHR34299:SF1">
    <property type="entry name" value="DIACYLGLYCEROL KINASE"/>
    <property type="match status" value="1"/>
</dbReference>
<evidence type="ECO:0000256" key="14">
    <source>
        <dbReference type="ARBA" id="ARBA00022842"/>
    </source>
</evidence>
<evidence type="ECO:0000256" key="7">
    <source>
        <dbReference type="ARBA" id="ARBA00022519"/>
    </source>
</evidence>
<keyword evidence="6" id="KW-0444">Lipid biosynthesis</keyword>
<evidence type="ECO:0000256" key="24">
    <source>
        <dbReference type="RuleBase" id="RU363065"/>
    </source>
</evidence>
<dbReference type="EMBL" id="CP000302">
    <property type="protein sequence ID" value="ABE54091.1"/>
    <property type="molecule type" value="Genomic_DNA"/>
</dbReference>
<evidence type="ECO:0000313" key="26">
    <source>
        <dbReference type="Proteomes" id="UP000001982"/>
    </source>
</evidence>
<evidence type="ECO:0000256" key="6">
    <source>
        <dbReference type="ARBA" id="ARBA00022516"/>
    </source>
</evidence>
<evidence type="ECO:0000256" key="18">
    <source>
        <dbReference type="ARBA" id="ARBA00023209"/>
    </source>
</evidence>
<dbReference type="PANTHER" id="PTHR34299">
    <property type="entry name" value="DIACYLGLYCEROL KINASE"/>
    <property type="match status" value="1"/>
</dbReference>
<feature type="transmembrane region" description="Helical" evidence="24">
    <location>
        <begin position="61"/>
        <end position="82"/>
    </location>
</feature>
<feature type="binding site" evidence="22">
    <location>
        <position position="16"/>
    </location>
    <ligand>
        <name>ATP</name>
        <dbReference type="ChEBI" id="CHEBI:30616"/>
    </ligand>
</feature>
<dbReference type="GO" id="GO:0005524">
    <property type="term" value="F:ATP binding"/>
    <property type="evidence" value="ECO:0007669"/>
    <property type="project" value="UniProtKB-KW"/>
</dbReference>
<accession>Q12R35</accession>
<organism evidence="25 26">
    <name type="scientific">Shewanella denitrificans (strain OS217 / ATCC BAA-1090 / DSM 15013)</name>
    <dbReference type="NCBI Taxonomy" id="318161"/>
    <lineage>
        <taxon>Bacteria</taxon>
        <taxon>Pseudomonadati</taxon>
        <taxon>Pseudomonadota</taxon>
        <taxon>Gammaproteobacteria</taxon>
        <taxon>Alteromonadales</taxon>
        <taxon>Shewanellaceae</taxon>
        <taxon>Shewanella</taxon>
    </lineage>
</organism>
<keyword evidence="12 24" id="KW-0418">Kinase</keyword>
<dbReference type="CDD" id="cd14264">
    <property type="entry name" value="DAGK_IM"/>
    <property type="match status" value="1"/>
</dbReference>
<evidence type="ECO:0000256" key="15">
    <source>
        <dbReference type="ARBA" id="ARBA00022989"/>
    </source>
</evidence>
<comment type="function">
    <text evidence="24">Catalyzes the ATP-dependent phosphorylation of sn-l,2-diacylglycerol (DAG) to phosphatidic acid. Involved in the recycling of diacylglycerol produced as a by-product during membrane-derived oligosaccharide (MDO) biosynthesis.</text>
</comment>
<evidence type="ECO:0000313" key="25">
    <source>
        <dbReference type="EMBL" id="ABE54091.1"/>
    </source>
</evidence>
<feature type="transmembrane region" description="Helical" evidence="24">
    <location>
        <begin position="103"/>
        <end position="122"/>
    </location>
</feature>
<keyword evidence="15 24" id="KW-1133">Transmembrane helix</keyword>
<evidence type="ECO:0000256" key="9">
    <source>
        <dbReference type="ARBA" id="ARBA00022692"/>
    </source>
</evidence>